<protein>
    <submittedName>
        <fullName evidence="4">Polysaccharide deacetylase</fullName>
    </submittedName>
</protein>
<dbReference type="Pfam" id="PF01522">
    <property type="entry name" value="Polysacc_deac_1"/>
    <property type="match status" value="1"/>
</dbReference>
<dbReference type="InterPro" id="IPR002509">
    <property type="entry name" value="NODB_dom"/>
</dbReference>
<dbReference type="STRING" id="1794912.AXX12_08980"/>
<dbReference type="Proteomes" id="UP000076268">
    <property type="component" value="Unassembled WGS sequence"/>
</dbReference>
<dbReference type="GO" id="GO:0005576">
    <property type="term" value="C:extracellular region"/>
    <property type="evidence" value="ECO:0007669"/>
    <property type="project" value="UniProtKB-SubCell"/>
</dbReference>
<dbReference type="GO" id="GO:0005975">
    <property type="term" value="P:carbohydrate metabolic process"/>
    <property type="evidence" value="ECO:0007669"/>
    <property type="project" value="InterPro"/>
</dbReference>
<dbReference type="EMBL" id="LSGP01000017">
    <property type="protein sequence ID" value="KYZ76554.1"/>
    <property type="molecule type" value="Genomic_DNA"/>
</dbReference>
<name>A0A154BRC4_ANASB</name>
<feature type="domain" description="NodB homology" evidence="3">
    <location>
        <begin position="80"/>
        <end position="245"/>
    </location>
</feature>
<dbReference type="InterPro" id="IPR011330">
    <property type="entry name" value="Glyco_hydro/deAcase_b/a-brl"/>
</dbReference>
<gene>
    <name evidence="4" type="ORF">AXX12_08980</name>
</gene>
<dbReference type="AlphaFoldDB" id="A0A154BRC4"/>
<evidence type="ECO:0000313" key="4">
    <source>
        <dbReference type="EMBL" id="KYZ76554.1"/>
    </source>
</evidence>
<dbReference type="PANTHER" id="PTHR34216">
    <property type="match status" value="1"/>
</dbReference>
<dbReference type="GO" id="GO:0016810">
    <property type="term" value="F:hydrolase activity, acting on carbon-nitrogen (but not peptide) bonds"/>
    <property type="evidence" value="ECO:0007669"/>
    <property type="project" value="InterPro"/>
</dbReference>
<keyword evidence="2" id="KW-0732">Signal</keyword>
<dbReference type="SUPFAM" id="SSF88713">
    <property type="entry name" value="Glycoside hydrolase/deacetylase"/>
    <property type="match status" value="1"/>
</dbReference>
<reference evidence="4 5" key="1">
    <citation type="submission" date="2016-02" db="EMBL/GenBank/DDBJ databases">
        <title>Anaerosporomusa subterraneum gen. nov., sp. nov., a spore-forming obligate anaerobe isolated from saprolite.</title>
        <authorList>
            <person name="Choi J.K."/>
            <person name="Shah M."/>
            <person name="Yee N."/>
        </authorList>
    </citation>
    <scope>NUCLEOTIDE SEQUENCE [LARGE SCALE GENOMIC DNA]</scope>
    <source>
        <strain evidence="4 5">RU4</strain>
    </source>
</reference>
<evidence type="ECO:0000259" key="3">
    <source>
        <dbReference type="PROSITE" id="PS51677"/>
    </source>
</evidence>
<dbReference type="CDD" id="cd10918">
    <property type="entry name" value="CE4_NodB_like_5s_6s"/>
    <property type="match status" value="1"/>
</dbReference>
<dbReference type="PROSITE" id="PS51677">
    <property type="entry name" value="NODB"/>
    <property type="match status" value="1"/>
</dbReference>
<organism evidence="4 5">
    <name type="scientific">Anaerosporomusa subterranea</name>
    <dbReference type="NCBI Taxonomy" id="1794912"/>
    <lineage>
        <taxon>Bacteria</taxon>
        <taxon>Bacillati</taxon>
        <taxon>Bacillota</taxon>
        <taxon>Negativicutes</taxon>
        <taxon>Acetonemataceae</taxon>
        <taxon>Anaerosporomusa</taxon>
    </lineage>
</organism>
<keyword evidence="5" id="KW-1185">Reference proteome</keyword>
<dbReference type="PANTHER" id="PTHR34216:SF3">
    <property type="entry name" value="POLY-BETA-1,6-N-ACETYL-D-GLUCOSAMINE N-DEACETYLASE"/>
    <property type="match status" value="1"/>
</dbReference>
<comment type="subcellular location">
    <subcellularLocation>
        <location evidence="1">Secreted</location>
    </subcellularLocation>
</comment>
<sequence>MKRSLLVLFALALLIGWLLRPIDGVSILAYHRVREDGERYSVSPQQFSEQMQFLQQHGYTAISMAEMADAFSGSKTLPPKPIVITFDDGYADNLLTALPILENYGMKATVFIIAGSVGQPDYLNWDQATELLRRGVEIGSHTVSHAALSQVTDAQKQEEIVQSKVLLEGQLGKPVEFLAYPFGQFDPSLFPLLQQAGYSGACTGIAGLNFADDPPYRWKRVSVPRPKFGMLEFRLRLLRAQLVSW</sequence>
<proteinExistence type="predicted"/>
<comment type="caution">
    <text evidence="4">The sequence shown here is derived from an EMBL/GenBank/DDBJ whole genome shotgun (WGS) entry which is preliminary data.</text>
</comment>
<dbReference type="InterPro" id="IPR051398">
    <property type="entry name" value="Polysacch_Deacetylase"/>
</dbReference>
<evidence type="ECO:0000313" key="5">
    <source>
        <dbReference type="Proteomes" id="UP000076268"/>
    </source>
</evidence>
<dbReference type="OrthoDB" id="9778320at2"/>
<dbReference type="RefSeq" id="WP_066242218.1">
    <property type="nucleotide sequence ID" value="NZ_LSGP01000017.1"/>
</dbReference>
<dbReference type="Gene3D" id="3.20.20.370">
    <property type="entry name" value="Glycoside hydrolase/deacetylase"/>
    <property type="match status" value="1"/>
</dbReference>
<accession>A0A154BRC4</accession>
<evidence type="ECO:0000256" key="2">
    <source>
        <dbReference type="ARBA" id="ARBA00022729"/>
    </source>
</evidence>
<evidence type="ECO:0000256" key="1">
    <source>
        <dbReference type="ARBA" id="ARBA00004613"/>
    </source>
</evidence>